<keyword evidence="5 7" id="KW-1133">Transmembrane helix</keyword>
<reference evidence="8 9" key="1">
    <citation type="journal article" date="2016" name="Environ. Microbiol.">
        <title>New Methyloceanibacter diversity from North Sea sediments includes methanotroph containing solely the soluble methane monooxygenase.</title>
        <authorList>
            <person name="Vekeman B."/>
            <person name="Kerckhof F.M."/>
            <person name="Cremers G."/>
            <person name="de Vos P."/>
            <person name="Vandamme P."/>
            <person name="Boon N."/>
            <person name="Op den Camp H.J."/>
            <person name="Heylen K."/>
        </authorList>
    </citation>
    <scope>NUCLEOTIDE SEQUENCE [LARGE SCALE GENOMIC DNA]</scope>
    <source>
        <strain evidence="8 9">R-67176</strain>
    </source>
</reference>
<dbReference type="EMBL" id="LPWE01000002">
    <property type="protein sequence ID" value="ODR97212.1"/>
    <property type="molecule type" value="Genomic_DNA"/>
</dbReference>
<evidence type="ECO:0000313" key="9">
    <source>
        <dbReference type="Proteomes" id="UP000094172"/>
    </source>
</evidence>
<feature type="transmembrane region" description="Helical" evidence="7">
    <location>
        <begin position="118"/>
        <end position="138"/>
    </location>
</feature>
<evidence type="ECO:0000256" key="2">
    <source>
        <dbReference type="ARBA" id="ARBA00005262"/>
    </source>
</evidence>
<comment type="caution">
    <text evidence="8">The sequence shown here is derived from an EMBL/GenBank/DDBJ whole genome shotgun (WGS) entry which is preliminary data.</text>
</comment>
<dbReference type="Proteomes" id="UP000094172">
    <property type="component" value="Unassembled WGS sequence"/>
</dbReference>
<feature type="transmembrane region" description="Helical" evidence="7">
    <location>
        <begin position="354"/>
        <end position="376"/>
    </location>
</feature>
<gene>
    <name evidence="8" type="ORF">AUC70_13225</name>
</gene>
<accession>A0A1E3VUK9</accession>
<organism evidence="8 9">
    <name type="scientific">Methyloceanibacter stevinii</name>
    <dbReference type="NCBI Taxonomy" id="1774970"/>
    <lineage>
        <taxon>Bacteria</taxon>
        <taxon>Pseudomonadati</taxon>
        <taxon>Pseudomonadota</taxon>
        <taxon>Alphaproteobacteria</taxon>
        <taxon>Hyphomicrobiales</taxon>
        <taxon>Hyphomicrobiaceae</taxon>
        <taxon>Methyloceanibacter</taxon>
    </lineage>
</organism>
<dbReference type="PANTHER" id="PTHR33567:SF3">
    <property type="entry name" value="CHROMATE ION TRANSPORTER (EUROFUNG)"/>
    <property type="match status" value="1"/>
</dbReference>
<feature type="transmembrane region" description="Helical" evidence="7">
    <location>
        <begin position="237"/>
        <end position="260"/>
    </location>
</feature>
<feature type="transmembrane region" description="Helical" evidence="7">
    <location>
        <begin position="209"/>
        <end position="230"/>
    </location>
</feature>
<feature type="transmembrane region" description="Helical" evidence="7">
    <location>
        <begin position="309"/>
        <end position="333"/>
    </location>
</feature>
<keyword evidence="6 7" id="KW-0472">Membrane</keyword>
<dbReference type="NCBIfam" id="TIGR00937">
    <property type="entry name" value="2A51"/>
    <property type="match status" value="1"/>
</dbReference>
<keyword evidence="9" id="KW-1185">Reference proteome</keyword>
<dbReference type="InterPro" id="IPR003370">
    <property type="entry name" value="Chromate_transpt"/>
</dbReference>
<evidence type="ECO:0000256" key="7">
    <source>
        <dbReference type="SAM" id="Phobius"/>
    </source>
</evidence>
<feature type="transmembrane region" description="Helical" evidence="7">
    <location>
        <begin position="150"/>
        <end position="183"/>
    </location>
</feature>
<keyword evidence="4 7" id="KW-0812">Transmembrane</keyword>
<evidence type="ECO:0000256" key="6">
    <source>
        <dbReference type="ARBA" id="ARBA00023136"/>
    </source>
</evidence>
<evidence type="ECO:0000256" key="4">
    <source>
        <dbReference type="ARBA" id="ARBA00022692"/>
    </source>
</evidence>
<dbReference type="PANTHER" id="PTHR33567">
    <property type="entry name" value="CHROMATE ION TRANSPORTER (EUROFUNG)"/>
    <property type="match status" value="1"/>
</dbReference>
<evidence type="ECO:0000256" key="3">
    <source>
        <dbReference type="ARBA" id="ARBA00022475"/>
    </source>
</evidence>
<dbReference type="PIRSF" id="PIRSF004810">
    <property type="entry name" value="ChrA"/>
    <property type="match status" value="1"/>
</dbReference>
<dbReference type="STRING" id="1774970.AUC70_13225"/>
<proteinExistence type="inferred from homology"/>
<dbReference type="GO" id="GO:0005886">
    <property type="term" value="C:plasma membrane"/>
    <property type="evidence" value="ECO:0007669"/>
    <property type="project" value="UniProtKB-SubCell"/>
</dbReference>
<evidence type="ECO:0000256" key="5">
    <source>
        <dbReference type="ARBA" id="ARBA00022989"/>
    </source>
</evidence>
<feature type="transmembrane region" description="Helical" evidence="7">
    <location>
        <begin position="88"/>
        <end position="112"/>
    </location>
</feature>
<protein>
    <submittedName>
        <fullName evidence="8">Chromate transporter</fullName>
    </submittedName>
</protein>
<evidence type="ECO:0000256" key="1">
    <source>
        <dbReference type="ARBA" id="ARBA00004651"/>
    </source>
</evidence>
<comment type="subcellular location">
    <subcellularLocation>
        <location evidence="1">Cell membrane</location>
        <topology evidence="1">Multi-pass membrane protein</topology>
    </subcellularLocation>
</comment>
<name>A0A1E3VUK9_9HYPH</name>
<evidence type="ECO:0000313" key="8">
    <source>
        <dbReference type="EMBL" id="ODR97212.1"/>
    </source>
</evidence>
<dbReference type="InterPro" id="IPR014047">
    <property type="entry name" value="Chr_Tranpt_l_chain"/>
</dbReference>
<sequence>MPEATPGRAPSPTLGEALPVWTKIGVTSFGGPAGQIALMHRELVEERGWIGHERFLHALNFCMLLPGPEAMQLATYVGWRLNGTLGGLVAGLLFVLPGAAVVLALSIAYAWYGQAPVVEAAFVGIKTAVLVIVVDALLKVAKRALHGAHAWAIAALAFIAIFFFAVPFPIIVAVAALAGYLLARFAPESIPSADTTALDTDPVTLRQTLRTACLWLAVWIVPLVAVSLAFPQVFTDLSVFFSKLAVVTFGGAYAVLAYMAQQAVETYGWLSAPEMLDGLGLAETTPGPLILVTEFVGFLGAYRHGGQPALAYGLLGAAVTLWATFAPCFLWIFTGAPYVEQLRANPKLAGALRGVTAAVVGVILNLSLWFALHVIFKTVTATDAGPLRLWTPELASFQWDAALLAGLAALLIFGARLGILTTLAICAGASLTLSALL</sequence>
<dbReference type="GO" id="GO:0015109">
    <property type="term" value="F:chromate transmembrane transporter activity"/>
    <property type="evidence" value="ECO:0007669"/>
    <property type="project" value="InterPro"/>
</dbReference>
<dbReference type="Pfam" id="PF02417">
    <property type="entry name" value="Chromate_transp"/>
    <property type="match status" value="2"/>
</dbReference>
<dbReference type="AlphaFoldDB" id="A0A1E3VUK9"/>
<comment type="similarity">
    <text evidence="2">Belongs to the chromate ion transporter (CHR) (TC 2.A.51) family.</text>
</comment>
<keyword evidence="3" id="KW-1003">Cell membrane</keyword>